<gene>
    <name evidence="2" type="ORF">SAMN06297387_12918</name>
</gene>
<evidence type="ECO:0000313" key="2">
    <source>
        <dbReference type="EMBL" id="SOD67181.1"/>
    </source>
</evidence>
<feature type="domain" description="M23ase beta-sheet core" evidence="1">
    <location>
        <begin position="112"/>
        <end position="174"/>
    </location>
</feature>
<accession>A0A286E8G5</accession>
<dbReference type="AlphaFoldDB" id="A0A286E8G5"/>
<evidence type="ECO:0000259" key="1">
    <source>
        <dbReference type="Pfam" id="PF01551"/>
    </source>
</evidence>
<dbReference type="GO" id="GO:0004222">
    <property type="term" value="F:metalloendopeptidase activity"/>
    <property type="evidence" value="ECO:0007669"/>
    <property type="project" value="TreeGrafter"/>
</dbReference>
<dbReference type="InterPro" id="IPR016047">
    <property type="entry name" value="M23ase_b-sheet_dom"/>
</dbReference>
<dbReference type="CDD" id="cd12797">
    <property type="entry name" value="M23_peptidase"/>
    <property type="match status" value="1"/>
</dbReference>
<dbReference type="Gene3D" id="2.70.70.10">
    <property type="entry name" value="Glucose Permease (Domain IIA)"/>
    <property type="match status" value="1"/>
</dbReference>
<dbReference type="PANTHER" id="PTHR21666:SF270">
    <property type="entry name" value="MUREIN HYDROLASE ACTIVATOR ENVC"/>
    <property type="match status" value="1"/>
</dbReference>
<dbReference type="PANTHER" id="PTHR21666">
    <property type="entry name" value="PEPTIDASE-RELATED"/>
    <property type="match status" value="1"/>
</dbReference>
<reference evidence="2 3" key="1">
    <citation type="submission" date="2017-09" db="EMBL/GenBank/DDBJ databases">
        <authorList>
            <person name="Ehlers B."/>
            <person name="Leendertz F.H."/>
        </authorList>
    </citation>
    <scope>NUCLEOTIDE SEQUENCE [LARGE SCALE GENOMIC DNA]</scope>
    <source>
        <strain evidence="2 3">CGMCC 4.7095</strain>
    </source>
</reference>
<sequence>MAEPIDLAYPFTGRWRVRNSPANRVPSHGTASFASSHAIDFVPVDAGGRTAPITFDSLVRPEPPERFPGFGRPVLAPVAGVVVAAHDAESDHPAHRGLPSVRYALTQRRRAAAGWVALAGNHVLVETRGVLIALCHLRRGSVTVRRGQRVHVGDALGRCGNSGNSTEPHVHLQAVDDRDIRRATAVPLTFHGHLPRDGEIVTADAPH</sequence>
<evidence type="ECO:0000313" key="3">
    <source>
        <dbReference type="Proteomes" id="UP000219072"/>
    </source>
</evidence>
<organism evidence="2 3">
    <name type="scientific">Streptomyces zhaozhouensis</name>
    <dbReference type="NCBI Taxonomy" id="1300267"/>
    <lineage>
        <taxon>Bacteria</taxon>
        <taxon>Bacillati</taxon>
        <taxon>Actinomycetota</taxon>
        <taxon>Actinomycetes</taxon>
        <taxon>Kitasatosporales</taxon>
        <taxon>Streptomycetaceae</taxon>
        <taxon>Streptomyces</taxon>
    </lineage>
</organism>
<proteinExistence type="predicted"/>
<dbReference type="Proteomes" id="UP000219072">
    <property type="component" value="Unassembled WGS sequence"/>
</dbReference>
<dbReference type="EMBL" id="OCNE01000029">
    <property type="protein sequence ID" value="SOD67181.1"/>
    <property type="molecule type" value="Genomic_DNA"/>
</dbReference>
<protein>
    <submittedName>
        <fullName evidence="2">Peptidase family M23</fullName>
    </submittedName>
</protein>
<dbReference type="SUPFAM" id="SSF51261">
    <property type="entry name" value="Duplicated hybrid motif"/>
    <property type="match status" value="1"/>
</dbReference>
<dbReference type="Pfam" id="PF01551">
    <property type="entry name" value="Peptidase_M23"/>
    <property type="match status" value="1"/>
</dbReference>
<dbReference type="InterPro" id="IPR011055">
    <property type="entry name" value="Dup_hybrid_motif"/>
</dbReference>
<name>A0A286E8G5_9ACTN</name>
<keyword evidence="3" id="KW-1185">Reference proteome</keyword>
<dbReference type="InterPro" id="IPR050570">
    <property type="entry name" value="Cell_wall_metabolism_enzyme"/>
</dbReference>
<dbReference type="OrthoDB" id="9809488at2"/>
<dbReference type="RefSeq" id="WP_097233939.1">
    <property type="nucleotide sequence ID" value="NZ_OCNE01000029.1"/>
</dbReference>